<comment type="caution">
    <text evidence="1">The sequence shown here is derived from an EMBL/GenBank/DDBJ whole genome shotgun (WGS) entry which is preliminary data.</text>
</comment>
<dbReference type="AntiFam" id="ANF00077">
    <property type="entry name" value="Shadow ORF (opposite AtoC)"/>
</dbReference>
<name>A0A1J5PE83_9ZZZZ</name>
<dbReference type="AlphaFoldDB" id="A0A1J5PE83"/>
<proteinExistence type="predicted"/>
<gene>
    <name evidence="1" type="ORF">GALL_549120</name>
</gene>
<evidence type="ECO:0000313" key="1">
    <source>
        <dbReference type="EMBL" id="OIQ63547.1"/>
    </source>
</evidence>
<accession>A0A1J5PE83</accession>
<dbReference type="EMBL" id="MLJW01008912">
    <property type="protein sequence ID" value="OIQ63547.1"/>
    <property type="molecule type" value="Genomic_DNA"/>
</dbReference>
<dbReference type="AntiFam" id="ANF00203">
    <property type="entry name" value="Shadow ORF (opposite algB)"/>
</dbReference>
<sequence>MADIASARTDRRLDRRLRQGAQFGEWQRKLGRAIASRTGRDRNRLPSLLLIAPGTANVIGKISEFDAALRFSQSKQCLRDRHKLAPVAGPRIRQKSLSRLWTEPDVPRRQHGLQQFADARLTVILVAQCRQGNREMLQPVVQVRSETALGGHRLEVSMGCAHQGKIDGLLTPSPQGLDLVVLQDAQEPRLQRQGHVADFIEKQNTAVRFTDETGLPLAARPRKRPLLVPEQFGLDQAFGHGGAIDRDEGTPMTLAAFVNLPGKDLFADSGLSENQDGDAGVHDADRAVQLRIAPGIANDGWP</sequence>
<reference evidence="1" key="1">
    <citation type="submission" date="2016-10" db="EMBL/GenBank/DDBJ databases">
        <title>Sequence of Gallionella enrichment culture.</title>
        <authorList>
            <person name="Poehlein A."/>
            <person name="Muehling M."/>
            <person name="Daniel R."/>
        </authorList>
    </citation>
    <scope>NUCLEOTIDE SEQUENCE</scope>
</reference>
<protein>
    <submittedName>
        <fullName evidence="1">Uncharacterized protein</fullName>
    </submittedName>
</protein>
<organism evidence="1">
    <name type="scientific">mine drainage metagenome</name>
    <dbReference type="NCBI Taxonomy" id="410659"/>
    <lineage>
        <taxon>unclassified sequences</taxon>
        <taxon>metagenomes</taxon>
        <taxon>ecological metagenomes</taxon>
    </lineage>
</organism>